<feature type="region of interest" description="Disordered" evidence="4">
    <location>
        <begin position="180"/>
        <end position="226"/>
    </location>
</feature>
<dbReference type="Pfam" id="PF00501">
    <property type="entry name" value="AMP-binding"/>
    <property type="match status" value="1"/>
</dbReference>
<evidence type="ECO:0000256" key="4">
    <source>
        <dbReference type="SAM" id="MobiDB-lite"/>
    </source>
</evidence>
<dbReference type="InterPro" id="IPR036736">
    <property type="entry name" value="ACP-like_sf"/>
</dbReference>
<evidence type="ECO:0000256" key="3">
    <source>
        <dbReference type="ARBA" id="ARBA00022553"/>
    </source>
</evidence>
<dbReference type="InterPro" id="IPR023213">
    <property type="entry name" value="CAT-like_dom_sf"/>
</dbReference>
<dbReference type="Pfam" id="PF00550">
    <property type="entry name" value="PP-binding"/>
    <property type="match status" value="1"/>
</dbReference>
<dbReference type="SUPFAM" id="SSF47336">
    <property type="entry name" value="ACP-like"/>
    <property type="match status" value="1"/>
</dbReference>
<dbReference type="Gene3D" id="1.10.1200.10">
    <property type="entry name" value="ACP-like"/>
    <property type="match status" value="1"/>
</dbReference>
<keyword evidence="3" id="KW-0597">Phosphoprotein</keyword>
<dbReference type="InterPro" id="IPR020845">
    <property type="entry name" value="AMP-binding_CS"/>
</dbReference>
<dbReference type="PANTHER" id="PTHR45527">
    <property type="entry name" value="NONRIBOSOMAL PEPTIDE SYNTHETASE"/>
    <property type="match status" value="1"/>
</dbReference>
<keyword evidence="7" id="KW-1185">Reference proteome</keyword>
<dbReference type="SMART" id="SM00823">
    <property type="entry name" value="PKS_PP"/>
    <property type="match status" value="1"/>
</dbReference>
<organism evidence="6 7">
    <name type="scientific">Kitasatospora purpeofusca</name>
    <dbReference type="NCBI Taxonomy" id="67352"/>
    <lineage>
        <taxon>Bacteria</taxon>
        <taxon>Bacillati</taxon>
        <taxon>Actinomycetota</taxon>
        <taxon>Actinomycetes</taxon>
        <taxon>Kitasatosporales</taxon>
        <taxon>Streptomycetaceae</taxon>
        <taxon>Kitasatospora</taxon>
    </lineage>
</organism>
<feature type="compositionally biased region" description="Acidic residues" evidence="4">
    <location>
        <begin position="180"/>
        <end position="194"/>
    </location>
</feature>
<comment type="cofactor">
    <cofactor evidence="1">
        <name>pantetheine 4'-phosphate</name>
        <dbReference type="ChEBI" id="CHEBI:47942"/>
    </cofactor>
</comment>
<dbReference type="Pfam" id="PF00668">
    <property type="entry name" value="Condensation"/>
    <property type="match status" value="1"/>
</dbReference>
<dbReference type="InterPro" id="IPR020806">
    <property type="entry name" value="PKS_PP-bd"/>
</dbReference>
<feature type="domain" description="Carrier" evidence="5">
    <location>
        <begin position="558"/>
        <end position="633"/>
    </location>
</feature>
<evidence type="ECO:0000313" key="6">
    <source>
        <dbReference type="EMBL" id="WUQ82049.1"/>
    </source>
</evidence>
<dbReference type="InterPro" id="IPR000873">
    <property type="entry name" value="AMP-dep_synth/lig_dom"/>
</dbReference>
<proteinExistence type="predicted"/>
<dbReference type="PANTHER" id="PTHR45527:SF1">
    <property type="entry name" value="FATTY ACID SYNTHASE"/>
    <property type="match status" value="1"/>
</dbReference>
<gene>
    <name evidence="6" type="ORF">OHA16_03085</name>
</gene>
<dbReference type="InterPro" id="IPR001242">
    <property type="entry name" value="Condensation_dom"/>
</dbReference>
<sequence length="1077" mass="112656">MPSRYGLDQPPVRPIGRAPSWPLPGVVISTRSTVSAVPAAAASASGTPDALTLTDLLDDRAARHPDRPALIAPGRPALDYRTWRERAVRAAHGLAQAGVRPGERVLLLFPNRSWDAYAVAFLATHYAGAAAVVVREDLSAEDTARLAGDSGVVLAVAASAADERAATAGIRCLPLAGLEADGDGNSDGDSDGDGAQEPPHRPAPGDLAQVIGTSGTTGAPKGVHAAHASLTAGQRLDPRPRPYAHSAHAVHAFPIGTNAAQVVLVNALVAAPATICLPRFDAEEFGRTVAEHRAGTVFLVPSMAVELLNSGAIGRHDLSSVLLISSSAAALPAPVAVALREALPTATLVNTYTSAEASPAQISAVVDARRPGSVGRPANPADLRLLDQDGQPVATGTVGEVWLRQPGPPRGYTAGARATAAVFRDGWVRMGDLGRLDADGYLHLVDRESDIIKSGALKVSTLRIEDVLHAHPQVADAAALGLPHPVMGAVPVAAVVPAADGLDLDELRLFLAARLGRAELPVRILLTDRLPRNPSGKVVKHELRARFDTPAEAPAGTPPTTGTELALAAVWRKVLGRPVAAVEDEFFALGGDSFRAVQLAAAVSAEFGVTASTALVFERPSLRAQAAWVTTAPSTVEAAPPVADSGLSPFLRELRAQPHDIPLTSQQENFLRWTAEAEGRNVGSVAVMFRVTEALDPGLLTEALYEAVRRHPALRTRFVPVPGALPGVRRAVLDPEPQVEAVLVDAPGESDEEVSARLTAVRDRLIDVGEGPMTVLAVVGRGADDHAVLLAVHHMVGDGWSVGVLLRDLGVIYSALRRGRPAPPPRPMPTLGELVSRSNANWPFARAHFARTLAGAPEAVHPFPGRADTETVLSAAHRLTVPAGRAAALRARAAEAGATPFQALAAVWLGLLAEHSGQDDLVLMTPVPGRTTPEAEQAVGCFVQSLLLRVDASGAPGFAELLARVRDTATAALDHQLYPFAEFSPLVPFAAWLRYESWNAPAQLPGLACTAWEVPRGATVAYPMPGGDRHVPELAATEQPDGSLVCWLRYNEHAFTPAAVESLATALEARIAEAAGG</sequence>
<dbReference type="Gene3D" id="3.40.50.12780">
    <property type="entry name" value="N-terminal domain of ligase-like"/>
    <property type="match status" value="1"/>
</dbReference>
<dbReference type="InterPro" id="IPR009081">
    <property type="entry name" value="PP-bd_ACP"/>
</dbReference>
<dbReference type="RefSeq" id="WP_328953118.1">
    <property type="nucleotide sequence ID" value="NZ_CP108110.1"/>
</dbReference>
<dbReference type="Proteomes" id="UP001432222">
    <property type="component" value="Chromosome"/>
</dbReference>
<dbReference type="InterPro" id="IPR045851">
    <property type="entry name" value="AMP-bd_C_sf"/>
</dbReference>
<evidence type="ECO:0000256" key="1">
    <source>
        <dbReference type="ARBA" id="ARBA00001957"/>
    </source>
</evidence>
<protein>
    <submittedName>
        <fullName evidence="6">AMP-binding protein</fullName>
    </submittedName>
</protein>
<evidence type="ECO:0000313" key="7">
    <source>
        <dbReference type="Proteomes" id="UP001432222"/>
    </source>
</evidence>
<dbReference type="SUPFAM" id="SSF56801">
    <property type="entry name" value="Acetyl-CoA synthetase-like"/>
    <property type="match status" value="1"/>
</dbReference>
<dbReference type="SUPFAM" id="SSF52777">
    <property type="entry name" value="CoA-dependent acyltransferases"/>
    <property type="match status" value="2"/>
</dbReference>
<dbReference type="PROSITE" id="PS50075">
    <property type="entry name" value="CARRIER"/>
    <property type="match status" value="1"/>
</dbReference>
<keyword evidence="2" id="KW-0596">Phosphopantetheine</keyword>
<name>A0ABZ1TW41_9ACTN</name>
<dbReference type="EMBL" id="CP108110">
    <property type="protein sequence ID" value="WUQ82049.1"/>
    <property type="molecule type" value="Genomic_DNA"/>
</dbReference>
<evidence type="ECO:0000259" key="5">
    <source>
        <dbReference type="PROSITE" id="PS50075"/>
    </source>
</evidence>
<dbReference type="InterPro" id="IPR042099">
    <property type="entry name" value="ANL_N_sf"/>
</dbReference>
<dbReference type="Gene3D" id="3.30.559.10">
    <property type="entry name" value="Chloramphenicol acetyltransferase-like domain"/>
    <property type="match status" value="1"/>
</dbReference>
<dbReference type="Pfam" id="PF13193">
    <property type="entry name" value="AMP-binding_C"/>
    <property type="match status" value="1"/>
</dbReference>
<dbReference type="InterPro" id="IPR025110">
    <property type="entry name" value="AMP-bd_C"/>
</dbReference>
<dbReference type="Gene3D" id="3.30.300.30">
    <property type="match status" value="1"/>
</dbReference>
<dbReference type="Gene3D" id="3.30.559.30">
    <property type="entry name" value="Nonribosomal peptide synthetase, condensation domain"/>
    <property type="match status" value="1"/>
</dbReference>
<reference evidence="6" key="1">
    <citation type="submission" date="2022-10" db="EMBL/GenBank/DDBJ databases">
        <title>The complete genomes of actinobacterial strains from the NBC collection.</title>
        <authorList>
            <person name="Joergensen T.S."/>
            <person name="Alvarez Arevalo M."/>
            <person name="Sterndorff E.B."/>
            <person name="Faurdal D."/>
            <person name="Vuksanovic O."/>
            <person name="Mourched A.-S."/>
            <person name="Charusanti P."/>
            <person name="Shaw S."/>
            <person name="Blin K."/>
            <person name="Weber T."/>
        </authorList>
    </citation>
    <scope>NUCLEOTIDE SEQUENCE</scope>
    <source>
        <strain evidence="6">NBC_00222</strain>
    </source>
</reference>
<accession>A0ABZ1TW41</accession>
<dbReference type="PROSITE" id="PS00455">
    <property type="entry name" value="AMP_BINDING"/>
    <property type="match status" value="1"/>
</dbReference>
<evidence type="ECO:0000256" key="2">
    <source>
        <dbReference type="ARBA" id="ARBA00022450"/>
    </source>
</evidence>